<dbReference type="Proteomes" id="UP000261540">
    <property type="component" value="Unplaced"/>
</dbReference>
<evidence type="ECO:0000313" key="2">
    <source>
        <dbReference type="Ensembl" id="ENSPKIP00000040618.1"/>
    </source>
</evidence>
<keyword evidence="1" id="KW-0175">Coiled coil</keyword>
<evidence type="ECO:0000313" key="3">
    <source>
        <dbReference type="Proteomes" id="UP000261540"/>
    </source>
</evidence>
<dbReference type="Ensembl" id="ENSPKIT00000021640.1">
    <property type="protein sequence ID" value="ENSPKIP00000040618.1"/>
    <property type="gene ID" value="ENSPKIG00000017509.1"/>
</dbReference>
<feature type="coiled-coil region" evidence="1">
    <location>
        <begin position="423"/>
        <end position="542"/>
    </location>
</feature>
<dbReference type="InterPro" id="IPR040401">
    <property type="entry name" value="CCDC162"/>
</dbReference>
<dbReference type="AlphaFoldDB" id="A0A3B3TDX1"/>
<dbReference type="PANTHER" id="PTHR33331:SF13">
    <property type="entry name" value="COILED-COIL DOMAIN CONTAINING 162"/>
    <property type="match status" value="1"/>
</dbReference>
<name>A0A3B3TDX1_9TELE</name>
<dbReference type="PANTHER" id="PTHR33331">
    <property type="entry name" value="COILED-COIL DOMAIN-CONTAINING PROTEIN 162"/>
    <property type="match status" value="1"/>
</dbReference>
<keyword evidence="3" id="KW-1185">Reference proteome</keyword>
<reference evidence="2" key="1">
    <citation type="submission" date="2025-08" db="UniProtKB">
        <authorList>
            <consortium name="Ensembl"/>
        </authorList>
    </citation>
    <scope>IDENTIFICATION</scope>
</reference>
<sequence length="593" mass="68173">MLFQLPTITRTLQETQGRTDQEDDMGTGSVGISSGPWWDPLHDYTTRKAFLVLWKQLEGFKEAWGRRQLSVERINTTSLYRKYSSLYREEILYPSMRTLVRQLGSEEEYGSVWAEGQPVPLPTGASEVDIKTQQLGRLLECMECDLIAAAQSRIRRELNLVISERGHLSGGLPTDLWKRPSVKQCFSPERPQIVENFMQQLMDGCEETEGKFTLAKTHLQECLTALGCAVMGRERSNFQAYSLFYENLLQHVTQTLFQREQDLKVSEDLQKHQKTSEQGLPLSRFAELTRSTMLEMTALRARLARAEQDSGGLQEQLDSQHRRYDTLVQHLISCCCQLKSRLDECHVRTERDVTQLVTRVRREGVESINKLKRRPGATEDHEALQTALKVHEEQQDTWEEHGHLAGLLCKLKALHRWRQMAIQGKLQRQLHQYQQEALLYQREGLQVKMVAGEEVALLKQEVEAVRAALEQDREAHSDGTEQLLSLRQRLQAAEQQLALQAVGRQRLEGARVLSLERLRRVVGDKQQQLEELDAQLQRSSRANQLQQLHSQKEIKQVGATRWGAEMLLPSSHAKRELNMWNSVRSCGGVIFNH</sequence>
<organism evidence="2 3">
    <name type="scientific">Paramormyrops kingsleyae</name>
    <dbReference type="NCBI Taxonomy" id="1676925"/>
    <lineage>
        <taxon>Eukaryota</taxon>
        <taxon>Metazoa</taxon>
        <taxon>Chordata</taxon>
        <taxon>Craniata</taxon>
        <taxon>Vertebrata</taxon>
        <taxon>Euteleostomi</taxon>
        <taxon>Actinopterygii</taxon>
        <taxon>Neopterygii</taxon>
        <taxon>Teleostei</taxon>
        <taxon>Osteoglossocephala</taxon>
        <taxon>Osteoglossomorpha</taxon>
        <taxon>Osteoglossiformes</taxon>
        <taxon>Mormyridae</taxon>
        <taxon>Paramormyrops</taxon>
    </lineage>
</organism>
<reference evidence="2" key="2">
    <citation type="submission" date="2025-09" db="UniProtKB">
        <authorList>
            <consortium name="Ensembl"/>
        </authorList>
    </citation>
    <scope>IDENTIFICATION</scope>
</reference>
<evidence type="ECO:0000256" key="1">
    <source>
        <dbReference type="SAM" id="Coils"/>
    </source>
</evidence>
<dbReference type="GeneTree" id="ENSGT00940000169346"/>
<accession>A0A3B3TDX1</accession>
<protein>
    <submittedName>
        <fullName evidence="2">Uncharacterized protein</fullName>
    </submittedName>
</protein>
<feature type="coiled-coil region" evidence="1">
    <location>
        <begin position="296"/>
        <end position="323"/>
    </location>
</feature>
<proteinExistence type="predicted"/>